<comment type="caution">
    <text evidence="2">The sequence shown here is derived from an EMBL/GenBank/DDBJ whole genome shotgun (WGS) entry which is preliminary data.</text>
</comment>
<proteinExistence type="predicted"/>
<keyword evidence="1" id="KW-0472">Membrane</keyword>
<evidence type="ECO:0000256" key="1">
    <source>
        <dbReference type="SAM" id="Phobius"/>
    </source>
</evidence>
<gene>
    <name evidence="2" type="ORF">V1477_005959</name>
</gene>
<keyword evidence="1" id="KW-0812">Transmembrane</keyword>
<organism evidence="2 3">
    <name type="scientific">Vespula maculifrons</name>
    <name type="common">Eastern yellow jacket</name>
    <name type="synonym">Wasp</name>
    <dbReference type="NCBI Taxonomy" id="7453"/>
    <lineage>
        <taxon>Eukaryota</taxon>
        <taxon>Metazoa</taxon>
        <taxon>Ecdysozoa</taxon>
        <taxon>Arthropoda</taxon>
        <taxon>Hexapoda</taxon>
        <taxon>Insecta</taxon>
        <taxon>Pterygota</taxon>
        <taxon>Neoptera</taxon>
        <taxon>Endopterygota</taxon>
        <taxon>Hymenoptera</taxon>
        <taxon>Apocrita</taxon>
        <taxon>Aculeata</taxon>
        <taxon>Vespoidea</taxon>
        <taxon>Vespidae</taxon>
        <taxon>Vespinae</taxon>
        <taxon>Vespula</taxon>
    </lineage>
</organism>
<keyword evidence="3" id="KW-1185">Reference proteome</keyword>
<accession>A0ABD2CL38</accession>
<keyword evidence="1" id="KW-1133">Transmembrane helix</keyword>
<reference evidence="2 3" key="1">
    <citation type="journal article" date="2024" name="Ann. Entomol. Soc. Am.">
        <title>Genomic analyses of the southern and eastern yellowjacket wasps (Hymenoptera: Vespidae) reveal evolutionary signatures of social life.</title>
        <authorList>
            <person name="Catto M.A."/>
            <person name="Caine P.B."/>
            <person name="Orr S.E."/>
            <person name="Hunt B.G."/>
            <person name="Goodisman M.A.D."/>
        </authorList>
    </citation>
    <scope>NUCLEOTIDE SEQUENCE [LARGE SCALE GENOMIC DNA]</scope>
    <source>
        <strain evidence="2">232</strain>
        <tissue evidence="2">Head and thorax</tissue>
    </source>
</reference>
<evidence type="ECO:0000313" key="2">
    <source>
        <dbReference type="EMBL" id="KAL2745805.1"/>
    </source>
</evidence>
<name>A0ABD2CL38_VESMC</name>
<dbReference type="Proteomes" id="UP001607303">
    <property type="component" value="Unassembled WGS sequence"/>
</dbReference>
<dbReference type="AlphaFoldDB" id="A0ABD2CL38"/>
<sequence>MEISTVFHLTSSDKKKEQLVFPLFHMMTLSTTAAVAVVAAAIAAITVTAAVTAAAVVASAAAAAAAGAAGAAASSISPSISHSINLVFYWRLREGRWGDLKVNKISDSPLKC</sequence>
<evidence type="ECO:0000313" key="3">
    <source>
        <dbReference type="Proteomes" id="UP001607303"/>
    </source>
</evidence>
<feature type="transmembrane region" description="Helical" evidence="1">
    <location>
        <begin position="20"/>
        <end position="45"/>
    </location>
</feature>
<protein>
    <submittedName>
        <fullName evidence="2">Uncharacterized protein</fullName>
    </submittedName>
</protein>
<feature type="transmembrane region" description="Helical" evidence="1">
    <location>
        <begin position="51"/>
        <end position="73"/>
    </location>
</feature>
<dbReference type="EMBL" id="JAYRBN010000040">
    <property type="protein sequence ID" value="KAL2745805.1"/>
    <property type="molecule type" value="Genomic_DNA"/>
</dbReference>